<evidence type="ECO:0000313" key="1">
    <source>
        <dbReference type="EMBL" id="OCH21188.1"/>
    </source>
</evidence>
<gene>
    <name evidence="1" type="ORF">A6E04_11615</name>
</gene>
<proteinExistence type="predicted"/>
<organism evidence="1 2">
    <name type="scientific">Aliivibrio logei</name>
    <name type="common">Vibrio logei</name>
    <dbReference type="NCBI Taxonomy" id="688"/>
    <lineage>
        <taxon>Bacteria</taxon>
        <taxon>Pseudomonadati</taxon>
        <taxon>Pseudomonadota</taxon>
        <taxon>Gammaproteobacteria</taxon>
        <taxon>Vibrionales</taxon>
        <taxon>Vibrionaceae</taxon>
        <taxon>Aliivibrio</taxon>
    </lineage>
</organism>
<evidence type="ECO:0000313" key="2">
    <source>
        <dbReference type="Proteomes" id="UP000093523"/>
    </source>
</evidence>
<name>A0A1B9NYU7_ALILO</name>
<protein>
    <submittedName>
        <fullName evidence="1">Uncharacterized protein</fullName>
    </submittedName>
</protein>
<dbReference type="Proteomes" id="UP000093523">
    <property type="component" value="Unassembled WGS sequence"/>
</dbReference>
<dbReference type="AlphaFoldDB" id="A0A1B9NYU7"/>
<dbReference type="EMBL" id="MAJU01000009">
    <property type="protein sequence ID" value="OCH21188.1"/>
    <property type="molecule type" value="Genomic_DNA"/>
</dbReference>
<comment type="caution">
    <text evidence="1">The sequence shown here is derived from an EMBL/GenBank/DDBJ whole genome shotgun (WGS) entry which is preliminary data.</text>
</comment>
<accession>A0A1B9NYU7</accession>
<sequence>MSYIEKECFLQQKIIKTDIKEQLNNLRQQIIKSITMGDIDIGNRLIYDYELLLKFYEAIEH</sequence>
<reference evidence="1 2" key="1">
    <citation type="submission" date="2016-06" db="EMBL/GenBank/DDBJ databases">
        <authorList>
            <person name="Kjaerup R.B."/>
            <person name="Dalgaard T.S."/>
            <person name="Juul-Madsen H.R."/>
        </authorList>
    </citation>
    <scope>NUCLEOTIDE SEQUENCE [LARGE SCALE GENOMIC DNA]</scope>
    <source>
        <strain evidence="1 2">1S159</strain>
    </source>
</reference>